<sequence length="235" mass="24915">MRLPATGLRRMAAWAGEPGAAAPRPDAAAAPDAAHSRAAAASAEPPAATSAHGTCELCPTSLGADHRHLLQLDERRIVCVCETCWALHSGDTEFRPTGGRTLWLEDFALDDELWAAFQIPIGLAFMLRSGAHDAAGRVVALYPSPAGATECELDLHAWGRLCAANPVLDRLEPDAEALIVNRIADPPQHVIAPIDECYRLVGTIKQRWRGISGGSGVEEAIAEFFASLREGAVAA</sequence>
<dbReference type="HOGENOM" id="CLU_085015_0_0_11"/>
<gene>
    <name evidence="2" type="ordered locus">Cwoe_2543</name>
</gene>
<organism evidence="2 3">
    <name type="scientific">Conexibacter woesei (strain DSM 14684 / CCUG 47730 / CIP 108061 / JCM 11494 / NBRC 100937 / ID131577)</name>
    <dbReference type="NCBI Taxonomy" id="469383"/>
    <lineage>
        <taxon>Bacteria</taxon>
        <taxon>Bacillati</taxon>
        <taxon>Actinomycetota</taxon>
        <taxon>Thermoleophilia</taxon>
        <taxon>Solirubrobacterales</taxon>
        <taxon>Conexibacteraceae</taxon>
        <taxon>Conexibacter</taxon>
    </lineage>
</organism>
<keyword evidence="3" id="KW-1185">Reference proteome</keyword>
<proteinExistence type="predicted"/>
<dbReference type="InterPro" id="IPR045991">
    <property type="entry name" value="DUF5947"/>
</dbReference>
<evidence type="ECO:0000313" key="2">
    <source>
        <dbReference type="EMBL" id="ADB50965.1"/>
    </source>
</evidence>
<accession>D3F8K1</accession>
<dbReference type="eggNOG" id="ENOG50313MT">
    <property type="taxonomic scope" value="Bacteria"/>
</dbReference>
<dbReference type="EMBL" id="CP001854">
    <property type="protein sequence ID" value="ADB50965.1"/>
    <property type="molecule type" value="Genomic_DNA"/>
</dbReference>
<reference evidence="3" key="2">
    <citation type="submission" date="2010-01" db="EMBL/GenBank/DDBJ databases">
        <title>The complete genome of Conexibacter woesei DSM 14684.</title>
        <authorList>
            <consortium name="US DOE Joint Genome Institute (JGI-PGF)"/>
            <person name="Lucas S."/>
            <person name="Copeland A."/>
            <person name="Lapidus A."/>
            <person name="Glavina del Rio T."/>
            <person name="Dalin E."/>
            <person name="Tice H."/>
            <person name="Bruce D."/>
            <person name="Goodwin L."/>
            <person name="Pitluck S."/>
            <person name="Kyrpides N."/>
            <person name="Mavromatis K."/>
            <person name="Ivanova N."/>
            <person name="Mikhailova N."/>
            <person name="Chertkov O."/>
            <person name="Brettin T."/>
            <person name="Detter J.C."/>
            <person name="Han C."/>
            <person name="Larimer F."/>
            <person name="Land M."/>
            <person name="Hauser L."/>
            <person name="Markowitz V."/>
            <person name="Cheng J.-F."/>
            <person name="Hugenholtz P."/>
            <person name="Woyke T."/>
            <person name="Wu D."/>
            <person name="Pukall R."/>
            <person name="Steenblock K."/>
            <person name="Schneider S."/>
            <person name="Klenk H.-P."/>
            <person name="Eisen J.A."/>
        </authorList>
    </citation>
    <scope>NUCLEOTIDE SEQUENCE [LARGE SCALE GENOMIC DNA]</scope>
    <source>
        <strain evidence="3">DSM 14684 / CIP 108061 / JCM 11494 / NBRC 100937 / ID131577</strain>
    </source>
</reference>
<evidence type="ECO:0000313" key="3">
    <source>
        <dbReference type="Proteomes" id="UP000008229"/>
    </source>
</evidence>
<evidence type="ECO:0000256" key="1">
    <source>
        <dbReference type="SAM" id="MobiDB-lite"/>
    </source>
</evidence>
<reference evidence="2 3" key="1">
    <citation type="journal article" date="2010" name="Stand. Genomic Sci.">
        <title>Complete genome sequence of Conexibacter woesei type strain (ID131577).</title>
        <authorList>
            <person name="Pukall R."/>
            <person name="Lapidus A."/>
            <person name="Glavina Del Rio T."/>
            <person name="Copeland A."/>
            <person name="Tice H."/>
            <person name="Cheng J.-F."/>
            <person name="Lucas S."/>
            <person name="Chen F."/>
            <person name="Nolan M."/>
            <person name="Bruce D."/>
            <person name="Goodwin L."/>
            <person name="Pitluck S."/>
            <person name="Mavromatis K."/>
            <person name="Ivanova N."/>
            <person name="Ovchinnikova G."/>
            <person name="Pati A."/>
            <person name="Chen A."/>
            <person name="Palaniappan K."/>
            <person name="Land M."/>
            <person name="Hauser L."/>
            <person name="Chang Y.-J."/>
            <person name="Jeffries C.D."/>
            <person name="Chain P."/>
            <person name="Meincke L."/>
            <person name="Sims D."/>
            <person name="Brettin T."/>
            <person name="Detter J.C."/>
            <person name="Rohde M."/>
            <person name="Goeker M."/>
            <person name="Bristow J."/>
            <person name="Eisen J.A."/>
            <person name="Markowitz V."/>
            <person name="Kyrpides N.C."/>
            <person name="Klenk H.-P."/>
            <person name="Hugenholtz P."/>
        </authorList>
    </citation>
    <scope>NUCLEOTIDE SEQUENCE [LARGE SCALE GENOMIC DNA]</scope>
    <source>
        <strain evidence="3">DSM 14684 / CIP 108061 / JCM 11494 / NBRC 100937 / ID131577</strain>
    </source>
</reference>
<dbReference type="KEGG" id="cwo:Cwoe_2543"/>
<dbReference type="Proteomes" id="UP000008229">
    <property type="component" value="Chromosome"/>
</dbReference>
<feature type="region of interest" description="Disordered" evidence="1">
    <location>
        <begin position="17"/>
        <end position="49"/>
    </location>
</feature>
<dbReference type="AlphaFoldDB" id="D3F8K1"/>
<dbReference type="Pfam" id="PF19372">
    <property type="entry name" value="DUF5947"/>
    <property type="match status" value="1"/>
</dbReference>
<protein>
    <submittedName>
        <fullName evidence="2">Uncharacterized protein</fullName>
    </submittedName>
</protein>
<name>D3F8K1_CONWI</name>
<dbReference type="OrthoDB" id="152349at2"/>
<dbReference type="RefSeq" id="WP_012934016.1">
    <property type="nucleotide sequence ID" value="NC_013739.1"/>
</dbReference>
<feature type="compositionally biased region" description="Low complexity" evidence="1">
    <location>
        <begin position="17"/>
        <end position="48"/>
    </location>
</feature>
<dbReference type="STRING" id="469383.Cwoe_2543"/>